<dbReference type="Pfam" id="PF09002">
    <property type="entry name" value="Card1_endonuc"/>
    <property type="match status" value="1"/>
</dbReference>
<dbReference type="CDD" id="cd22364">
    <property type="entry name" value="VC1899-like"/>
    <property type="match status" value="1"/>
</dbReference>
<protein>
    <submittedName>
        <fullName evidence="3">DUF1887 family protein</fullName>
    </submittedName>
</protein>
<feature type="domain" description="Card1 CARF" evidence="2">
    <location>
        <begin position="6"/>
        <end position="144"/>
    </location>
</feature>
<comment type="caution">
    <text evidence="3">The sequence shown here is derived from an EMBL/GenBank/DDBJ whole genome shotgun (WGS) entry which is preliminary data.</text>
</comment>
<dbReference type="InterPro" id="IPR011856">
    <property type="entry name" value="tRNA_endonuc-like_dom_sf"/>
</dbReference>
<dbReference type="Proteomes" id="UP000483379">
    <property type="component" value="Unassembled WGS sequence"/>
</dbReference>
<dbReference type="RefSeq" id="WP_164456378.1">
    <property type="nucleotide sequence ID" value="NZ_JAAIJQ010000140.1"/>
</dbReference>
<dbReference type="Gene3D" id="3.40.1350.10">
    <property type="match status" value="1"/>
</dbReference>
<keyword evidence="4" id="KW-1185">Reference proteome</keyword>
<name>A0A6M0K8J8_9GAMM</name>
<sequence length="384" mass="43331">MPEHTHLYLVSSQATPNLTPALDPAVAPRRVILLVSPDMSRRAEWLEAVLKPRGMRVDRWEIQDAWDIGHIQLRVLELLEAEQDLLRELSIALNATGGTKPMSIAAYEAFRAYELPIFYVHPERDRLIWMHPPGRDPIDIANRVEIRAFLQAHGSRVQSLETEVVPASHQALAEWLVGGQARLSRALGTLNWLAYQAESTLRTPPLERRHRRDPELGALIDRCIEAGLLYRMGDHLRFPDEAARFHLNGGWLEEHVFTILRGLRGPDQPIQDLARSINLYRLDQRGAEVRNEIDVACLAENRMHLVECKTRRWSDGGSQGPGAEALYRLDTLVDLLGGLQARGMLVSYQRLPASVMQRASDLGIQVCAGSRLPELHTALARWLG</sequence>
<accession>A0A6M0K8J8</accession>
<dbReference type="Pfam" id="PF23400">
    <property type="entry name" value="CARF_Card1"/>
    <property type="match status" value="1"/>
</dbReference>
<gene>
    <name evidence="3" type="ORF">G3446_24845</name>
</gene>
<dbReference type="InterPro" id="IPR011335">
    <property type="entry name" value="Restrct_endonuc-II-like"/>
</dbReference>
<evidence type="ECO:0000313" key="3">
    <source>
        <dbReference type="EMBL" id="NEV65047.1"/>
    </source>
</evidence>
<dbReference type="InterPro" id="IPR056339">
    <property type="entry name" value="CARF_Card1"/>
</dbReference>
<organism evidence="3 4">
    <name type="scientific">Thiorhodococcus minor</name>
    <dbReference type="NCBI Taxonomy" id="57489"/>
    <lineage>
        <taxon>Bacteria</taxon>
        <taxon>Pseudomonadati</taxon>
        <taxon>Pseudomonadota</taxon>
        <taxon>Gammaproteobacteria</taxon>
        <taxon>Chromatiales</taxon>
        <taxon>Chromatiaceae</taxon>
        <taxon>Thiorhodococcus</taxon>
    </lineage>
</organism>
<dbReference type="Gene3D" id="3.40.50.10770">
    <property type="entry name" value="Hypothetical protein VC1899 like domain (Restriction endonuclease-like)"/>
    <property type="match status" value="1"/>
</dbReference>
<dbReference type="GO" id="GO:0003676">
    <property type="term" value="F:nucleic acid binding"/>
    <property type="evidence" value="ECO:0007669"/>
    <property type="project" value="InterPro"/>
</dbReference>
<evidence type="ECO:0000259" key="2">
    <source>
        <dbReference type="Pfam" id="PF23400"/>
    </source>
</evidence>
<dbReference type="SUPFAM" id="SSF52980">
    <property type="entry name" value="Restriction endonuclease-like"/>
    <property type="match status" value="1"/>
</dbReference>
<dbReference type="InterPro" id="IPR015093">
    <property type="entry name" value="Card1_endonucl_dom"/>
</dbReference>
<dbReference type="Gene3D" id="1.10.10.680">
    <property type="entry name" value="Hypothetical protein VC1899 (Restriction endonuclease-like)"/>
    <property type="match status" value="1"/>
</dbReference>
<dbReference type="AlphaFoldDB" id="A0A6M0K8J8"/>
<evidence type="ECO:0000313" key="4">
    <source>
        <dbReference type="Proteomes" id="UP000483379"/>
    </source>
</evidence>
<proteinExistence type="predicted"/>
<reference evidence="3 4" key="1">
    <citation type="submission" date="2020-02" db="EMBL/GenBank/DDBJ databases">
        <title>Genome sequences of Thiorhodococcus mannitoliphagus and Thiorhodococcus minor, purple sulfur photosynthetic bacteria in the gammaproteobacterial family, Chromatiaceae.</title>
        <authorList>
            <person name="Aviles F.A."/>
            <person name="Meyer T.E."/>
            <person name="Kyndt J.A."/>
        </authorList>
    </citation>
    <scope>NUCLEOTIDE SEQUENCE [LARGE SCALE GENOMIC DNA]</scope>
    <source>
        <strain evidence="3 4">DSM 11518</strain>
    </source>
</reference>
<dbReference type="EMBL" id="JAAIJQ010000140">
    <property type="protein sequence ID" value="NEV65047.1"/>
    <property type="molecule type" value="Genomic_DNA"/>
</dbReference>
<evidence type="ECO:0000259" key="1">
    <source>
        <dbReference type="Pfam" id="PF09002"/>
    </source>
</evidence>
<feature type="domain" description="Card1 endonuclease" evidence="1">
    <location>
        <begin position="241"/>
        <end position="382"/>
    </location>
</feature>